<gene>
    <name evidence="3" type="ORF">ANCCEY_10676</name>
</gene>
<feature type="domain" description="Reverse transcriptase" evidence="2">
    <location>
        <begin position="20"/>
        <end position="90"/>
    </location>
</feature>
<dbReference type="Pfam" id="PF00078">
    <property type="entry name" value="RVT_1"/>
    <property type="match status" value="1"/>
</dbReference>
<evidence type="ECO:0000313" key="4">
    <source>
        <dbReference type="Proteomes" id="UP000054495"/>
    </source>
</evidence>
<organism evidence="3 4">
    <name type="scientific">Ancylostoma ceylanicum</name>
    <dbReference type="NCBI Taxonomy" id="53326"/>
    <lineage>
        <taxon>Eukaryota</taxon>
        <taxon>Metazoa</taxon>
        <taxon>Ecdysozoa</taxon>
        <taxon>Nematoda</taxon>
        <taxon>Chromadorea</taxon>
        <taxon>Rhabditida</taxon>
        <taxon>Rhabditina</taxon>
        <taxon>Rhabditomorpha</taxon>
        <taxon>Strongyloidea</taxon>
        <taxon>Ancylostomatidae</taxon>
        <taxon>Ancylostomatinae</taxon>
        <taxon>Ancylostoma</taxon>
    </lineage>
</organism>
<proteinExistence type="predicted"/>
<sequence>MKPSEAGINWNNYGRLRDLDYADDIASLAESDSKLQEATSSLNQEARKIGFRISAEKSKVMMIGTEQTAINISVGTTQLKNVTKFTYLGSAVSEEGEALAQDRQRRPMCPTAQGGTK</sequence>
<dbReference type="Proteomes" id="UP000054495">
    <property type="component" value="Unassembled WGS sequence"/>
</dbReference>
<dbReference type="PANTHER" id="PTHR47027:SF25">
    <property type="entry name" value="REVERSE TRANSCRIPTASE DOMAIN-CONTAINING PROTEIN"/>
    <property type="match status" value="1"/>
</dbReference>
<evidence type="ECO:0000259" key="2">
    <source>
        <dbReference type="Pfam" id="PF00078"/>
    </source>
</evidence>
<dbReference type="AlphaFoldDB" id="A0A0D6LDP7"/>
<name>A0A0D6LDP7_9BILA</name>
<dbReference type="EMBL" id="KE125212">
    <property type="protein sequence ID" value="EPB70230.1"/>
    <property type="molecule type" value="Genomic_DNA"/>
</dbReference>
<evidence type="ECO:0000256" key="1">
    <source>
        <dbReference type="SAM" id="MobiDB-lite"/>
    </source>
</evidence>
<keyword evidence="4" id="KW-1185">Reference proteome</keyword>
<dbReference type="InterPro" id="IPR000477">
    <property type="entry name" value="RT_dom"/>
</dbReference>
<protein>
    <recommendedName>
        <fullName evidence="2">Reverse transcriptase domain-containing protein</fullName>
    </recommendedName>
</protein>
<reference evidence="3 4" key="1">
    <citation type="submission" date="2013-05" db="EMBL/GenBank/DDBJ databases">
        <title>Draft genome of the parasitic nematode Anyclostoma ceylanicum.</title>
        <authorList>
            <person name="Mitreva M."/>
        </authorList>
    </citation>
    <scope>NUCLEOTIDE SEQUENCE [LARGE SCALE GENOMIC DNA]</scope>
</reference>
<evidence type="ECO:0000313" key="3">
    <source>
        <dbReference type="EMBL" id="EPB70230.1"/>
    </source>
</evidence>
<accession>A0A0D6LDP7</accession>
<dbReference type="PANTHER" id="PTHR47027">
    <property type="entry name" value="REVERSE TRANSCRIPTASE DOMAIN-CONTAINING PROTEIN"/>
    <property type="match status" value="1"/>
</dbReference>
<feature type="region of interest" description="Disordered" evidence="1">
    <location>
        <begin position="97"/>
        <end position="117"/>
    </location>
</feature>